<dbReference type="InterPro" id="IPR013087">
    <property type="entry name" value="Znf_C2H2_type"/>
</dbReference>
<dbReference type="Proteomes" id="UP001215151">
    <property type="component" value="Unassembled WGS sequence"/>
</dbReference>
<keyword evidence="1" id="KW-0479">Metal-binding</keyword>
<protein>
    <recommendedName>
        <fullName evidence="3">C2H2-type domain-containing protein</fullName>
    </recommendedName>
</protein>
<comment type="caution">
    <text evidence="4">The sequence shown here is derived from an EMBL/GenBank/DDBJ whole genome shotgun (WGS) entry which is preliminary data.</text>
</comment>
<feature type="compositionally biased region" description="Acidic residues" evidence="2">
    <location>
        <begin position="150"/>
        <end position="164"/>
    </location>
</feature>
<dbReference type="InterPro" id="IPR041078">
    <property type="entry name" value="Plavaka"/>
</dbReference>
<feature type="compositionally biased region" description="Low complexity" evidence="2">
    <location>
        <begin position="234"/>
        <end position="250"/>
    </location>
</feature>
<name>A0AAD7X579_9APHY</name>
<dbReference type="PROSITE" id="PS00028">
    <property type="entry name" value="ZINC_FINGER_C2H2_1"/>
    <property type="match status" value="1"/>
</dbReference>
<proteinExistence type="predicted"/>
<keyword evidence="5" id="KW-1185">Reference proteome</keyword>
<feature type="domain" description="C2H2-type" evidence="3">
    <location>
        <begin position="17"/>
        <end position="47"/>
    </location>
</feature>
<feature type="region of interest" description="Disordered" evidence="2">
    <location>
        <begin position="777"/>
        <end position="836"/>
    </location>
</feature>
<dbReference type="SMART" id="SM00355">
    <property type="entry name" value="ZnF_C2H2"/>
    <property type="match status" value="1"/>
</dbReference>
<evidence type="ECO:0000313" key="5">
    <source>
        <dbReference type="Proteomes" id="UP001215151"/>
    </source>
</evidence>
<feature type="compositionally biased region" description="Low complexity" evidence="2">
    <location>
        <begin position="109"/>
        <end position="145"/>
    </location>
</feature>
<dbReference type="Pfam" id="PF18759">
    <property type="entry name" value="Plavaka"/>
    <property type="match status" value="1"/>
</dbReference>
<sequence length="1012" mass="113371">MFDGGSAVFDSPGSEGFPCPVPGCGRTLRNRTGFSQHIQRIHPGFHGISDVFVDGGHVDSDTSSSFEADSSSVPSPADVNSGSHNSIASRDHASNVSSVRFVNPPHINAALTDDSASDASDTESSTSHSSSGSRSDTSFSSRSGALLVVSDDESDMEEGGENLDDMAPAVGEGRSNRHQARFHPQQDYQGREFIYDANDPIEDDLTESQHGSIDGHRLQEFLGPLSVPTDIDRSSVLPTSSSSRDGSFSSHRLAPESSPLNSERPEEVLEEPSSSSRASSDPEATNRTTRELHPYINARICDDHGNHIEHHSSLRVEPASDMDWTPYTDRLQFETAELLYAQEQMSAANIDRLLELWEASLIPHGEASPFKNHVDLYRTIDSTELGDVRWQCFTIRYQKDVPLQDPPPWMLDEHEVWYRDVRTIVKQMLSNPDFKSQIAYAPYREFSPDGTRLLRDFMSGDWAWRQADILSEHEGCHGSAFVPIILGSDKTTVSVATGQNDYYPLYVSIGNVENSVRRAHRNAVALAAFLAIPHTTRQFNDDANFRKFRRQLFHTSIARILDSLQAYMETPDIVLCGDGRYRKVLYSIGPYIADYPEQALLASIVQGWCPTCTATNKDLDGPGAGRRSRAHTELLVKEFELGELWDDYGLVGDVVVYLPALHGRVHRDVVQTVRAFLEFCYIVRRDVHSPSTLKHLQNALDRFHKYPVHYARRIWDFGAPNGLCSSITESKHIKAVKEPWRRSNRHEALGQMLLTNQRMDKLSASRVHFENRQMLARSHIESVKSQHDPDGVHMKRKRGRPKKRPASSNLNGETDPDDSNDSDDSGIVEGPRVLARTTLSAGKQRKLAGDMALTLTTPNLIEMMRRFLFHQLHPGSLQSGSTLSLDDCPPLDEDAALYLHFSAEAVFYAPSDISGTTGMRKEFIRATPSWRKKHPRYDCVFINRNSALPGLLGMDVGRVKAFISFKYGRMRYECALVHWYKRVGSSPDEDTGMWIVKPAMIRGRCYAFERDS</sequence>
<accession>A0AAD7X579</accession>
<evidence type="ECO:0000259" key="3">
    <source>
        <dbReference type="PROSITE" id="PS50157"/>
    </source>
</evidence>
<feature type="compositionally biased region" description="Basic residues" evidence="2">
    <location>
        <begin position="794"/>
        <end position="805"/>
    </location>
</feature>
<feature type="compositionally biased region" description="Polar residues" evidence="2">
    <location>
        <begin position="78"/>
        <end position="91"/>
    </location>
</feature>
<evidence type="ECO:0000256" key="1">
    <source>
        <dbReference type="PROSITE-ProRule" id="PRU00042"/>
    </source>
</evidence>
<dbReference type="AlphaFoldDB" id="A0AAD7X579"/>
<dbReference type="EMBL" id="JAPEVG010000840">
    <property type="protein sequence ID" value="KAJ8455013.1"/>
    <property type="molecule type" value="Genomic_DNA"/>
</dbReference>
<feature type="region of interest" description="Disordered" evidence="2">
    <location>
        <begin position="60"/>
        <end position="91"/>
    </location>
</feature>
<dbReference type="PROSITE" id="PS50157">
    <property type="entry name" value="ZINC_FINGER_C2H2_2"/>
    <property type="match status" value="1"/>
</dbReference>
<evidence type="ECO:0000313" key="4">
    <source>
        <dbReference type="EMBL" id="KAJ8455013.1"/>
    </source>
</evidence>
<gene>
    <name evidence="4" type="ORF">ONZ51_g12691</name>
</gene>
<feature type="compositionally biased region" description="Acidic residues" evidence="2">
    <location>
        <begin position="814"/>
        <end position="826"/>
    </location>
</feature>
<feature type="region of interest" description="Disordered" evidence="2">
    <location>
        <begin position="232"/>
        <end position="292"/>
    </location>
</feature>
<feature type="region of interest" description="Disordered" evidence="2">
    <location>
        <begin position="108"/>
        <end position="189"/>
    </location>
</feature>
<evidence type="ECO:0000256" key="2">
    <source>
        <dbReference type="SAM" id="MobiDB-lite"/>
    </source>
</evidence>
<dbReference type="GO" id="GO:0008270">
    <property type="term" value="F:zinc ion binding"/>
    <property type="evidence" value="ECO:0007669"/>
    <property type="project" value="UniProtKB-KW"/>
</dbReference>
<reference evidence="4" key="1">
    <citation type="submission" date="2022-11" db="EMBL/GenBank/DDBJ databases">
        <title>Genome Sequence of Cubamyces cubensis.</title>
        <authorList>
            <person name="Buettner E."/>
        </authorList>
    </citation>
    <scope>NUCLEOTIDE SEQUENCE</scope>
    <source>
        <strain evidence="4">MPL-01</strain>
    </source>
</reference>
<feature type="compositionally biased region" description="Low complexity" evidence="2">
    <location>
        <begin position="61"/>
        <end position="75"/>
    </location>
</feature>
<keyword evidence="1" id="KW-0862">Zinc</keyword>
<keyword evidence="1" id="KW-0863">Zinc-finger</keyword>
<organism evidence="4 5">
    <name type="scientific">Trametes cubensis</name>
    <dbReference type="NCBI Taxonomy" id="1111947"/>
    <lineage>
        <taxon>Eukaryota</taxon>
        <taxon>Fungi</taxon>
        <taxon>Dikarya</taxon>
        <taxon>Basidiomycota</taxon>
        <taxon>Agaricomycotina</taxon>
        <taxon>Agaricomycetes</taxon>
        <taxon>Polyporales</taxon>
        <taxon>Polyporaceae</taxon>
        <taxon>Trametes</taxon>
    </lineage>
</organism>
<feature type="compositionally biased region" description="Basic and acidic residues" evidence="2">
    <location>
        <begin position="778"/>
        <end position="793"/>
    </location>
</feature>